<comment type="caution">
    <text evidence="2">The sequence shown here is derived from an EMBL/GenBank/DDBJ whole genome shotgun (WGS) entry which is preliminary data.</text>
</comment>
<feature type="compositionally biased region" description="Polar residues" evidence="1">
    <location>
        <begin position="75"/>
        <end position="84"/>
    </location>
</feature>
<sequence>MTRPITSPTTKAICKLNQGNHNQQNTQTQYSNPGSYSNHNQQGTQTQGDHNNPVYSNPGFQNQYSNQNQGGYSNPGSQTSNQFQNNGMYTNVTQFSNVNNNYGGYSNLAYSSPGNSGNFGMTQDNFSEMFYRITVAVVPVIPKKTRFLNVIIRRRRPKIEEREEGP</sequence>
<evidence type="ECO:0000256" key="1">
    <source>
        <dbReference type="SAM" id="MobiDB-lite"/>
    </source>
</evidence>
<organism evidence="2 3">
    <name type="scientific">Caenorhabditis nigoni</name>
    <dbReference type="NCBI Taxonomy" id="1611254"/>
    <lineage>
        <taxon>Eukaryota</taxon>
        <taxon>Metazoa</taxon>
        <taxon>Ecdysozoa</taxon>
        <taxon>Nematoda</taxon>
        <taxon>Chromadorea</taxon>
        <taxon>Rhabditida</taxon>
        <taxon>Rhabditina</taxon>
        <taxon>Rhabditomorpha</taxon>
        <taxon>Rhabditoidea</taxon>
        <taxon>Rhabditidae</taxon>
        <taxon>Peloderinae</taxon>
        <taxon>Caenorhabditis</taxon>
    </lineage>
</organism>
<proteinExistence type="predicted"/>
<reference evidence="3" key="1">
    <citation type="submission" date="2017-10" db="EMBL/GenBank/DDBJ databases">
        <title>Rapid genome shrinkage in a self-fertile nematode reveals novel sperm competition proteins.</title>
        <authorList>
            <person name="Yin D."/>
            <person name="Schwarz E.M."/>
            <person name="Thomas C.G."/>
            <person name="Felde R.L."/>
            <person name="Korf I.F."/>
            <person name="Cutter A.D."/>
            <person name="Schartner C.M."/>
            <person name="Ralston E.J."/>
            <person name="Meyer B.J."/>
            <person name="Haag E.S."/>
        </authorList>
    </citation>
    <scope>NUCLEOTIDE SEQUENCE [LARGE SCALE GENOMIC DNA]</scope>
    <source>
        <strain evidence="3">JU1422</strain>
    </source>
</reference>
<accession>A0A2G5UL99</accession>
<feature type="compositionally biased region" description="Low complexity" evidence="1">
    <location>
        <begin position="18"/>
        <end position="32"/>
    </location>
</feature>
<keyword evidence="3" id="KW-1185">Reference proteome</keyword>
<evidence type="ECO:0000313" key="2">
    <source>
        <dbReference type="EMBL" id="PIC40342.1"/>
    </source>
</evidence>
<dbReference type="Proteomes" id="UP000230233">
    <property type="component" value="Chromosome III"/>
</dbReference>
<gene>
    <name evidence="2" type="primary">Cnig_chr_III.g11719</name>
    <name evidence="2" type="ORF">B9Z55_011719</name>
</gene>
<dbReference type="STRING" id="1611254.A0A2G5UL99"/>
<dbReference type="AlphaFoldDB" id="A0A2G5UL99"/>
<dbReference type="EMBL" id="PDUG01000003">
    <property type="protein sequence ID" value="PIC40342.1"/>
    <property type="molecule type" value="Genomic_DNA"/>
</dbReference>
<feature type="region of interest" description="Disordered" evidence="1">
    <location>
        <begin position="18"/>
        <end position="84"/>
    </location>
</feature>
<protein>
    <submittedName>
        <fullName evidence="2">Uncharacterized protein</fullName>
    </submittedName>
</protein>
<evidence type="ECO:0000313" key="3">
    <source>
        <dbReference type="Proteomes" id="UP000230233"/>
    </source>
</evidence>
<feature type="compositionally biased region" description="Polar residues" evidence="1">
    <location>
        <begin position="33"/>
        <end position="60"/>
    </location>
</feature>
<feature type="compositionally biased region" description="Low complexity" evidence="1">
    <location>
        <begin position="61"/>
        <end position="74"/>
    </location>
</feature>
<name>A0A2G5UL99_9PELO</name>